<reference evidence="3" key="1">
    <citation type="journal article" date="2020" name="Stud. Mycol.">
        <title>101 Dothideomycetes genomes: a test case for predicting lifestyles and emergence of pathogens.</title>
        <authorList>
            <person name="Haridas S."/>
            <person name="Albert R."/>
            <person name="Binder M."/>
            <person name="Bloem J."/>
            <person name="Labutti K."/>
            <person name="Salamov A."/>
            <person name="Andreopoulos B."/>
            <person name="Baker S."/>
            <person name="Barry K."/>
            <person name="Bills G."/>
            <person name="Bluhm B."/>
            <person name="Cannon C."/>
            <person name="Castanera R."/>
            <person name="Culley D."/>
            <person name="Daum C."/>
            <person name="Ezra D."/>
            <person name="Gonzalez J."/>
            <person name="Henrissat B."/>
            <person name="Kuo A."/>
            <person name="Liang C."/>
            <person name="Lipzen A."/>
            <person name="Lutzoni F."/>
            <person name="Magnuson J."/>
            <person name="Mondo S."/>
            <person name="Nolan M."/>
            <person name="Ohm R."/>
            <person name="Pangilinan J."/>
            <person name="Park H.-J."/>
            <person name="Ramirez L."/>
            <person name="Alfaro M."/>
            <person name="Sun H."/>
            <person name="Tritt A."/>
            <person name="Yoshinaga Y."/>
            <person name="Zwiers L.-H."/>
            <person name="Turgeon B."/>
            <person name="Goodwin S."/>
            <person name="Spatafora J."/>
            <person name="Crous P."/>
            <person name="Grigoriev I."/>
        </authorList>
    </citation>
    <scope>NUCLEOTIDE SEQUENCE</scope>
    <source>
        <strain evidence="3">ATCC 36951</strain>
    </source>
</reference>
<dbReference type="RefSeq" id="XP_033665735.1">
    <property type="nucleotide sequence ID" value="XM_033813222.1"/>
</dbReference>
<accession>A0A6A6CHF7</accession>
<dbReference type="PROSITE" id="PS01159">
    <property type="entry name" value="WW_DOMAIN_1"/>
    <property type="match status" value="2"/>
</dbReference>
<dbReference type="Proteomes" id="UP000799537">
    <property type="component" value="Unassembled WGS sequence"/>
</dbReference>
<dbReference type="PROSITE" id="PS50020">
    <property type="entry name" value="WW_DOMAIN_2"/>
    <property type="match status" value="2"/>
</dbReference>
<evidence type="ECO:0000256" key="1">
    <source>
        <dbReference type="SAM" id="MobiDB-lite"/>
    </source>
</evidence>
<evidence type="ECO:0000259" key="2">
    <source>
        <dbReference type="PROSITE" id="PS50020"/>
    </source>
</evidence>
<name>A0A6A6CHF7_ZASCE</name>
<dbReference type="EMBL" id="ML993602">
    <property type="protein sequence ID" value="KAF2164846.1"/>
    <property type="molecule type" value="Genomic_DNA"/>
</dbReference>
<dbReference type="Gene3D" id="2.20.70.10">
    <property type="match status" value="2"/>
</dbReference>
<feature type="compositionally biased region" description="Low complexity" evidence="1">
    <location>
        <begin position="469"/>
        <end position="483"/>
    </location>
</feature>
<dbReference type="PANTHER" id="PTHR47522">
    <property type="entry name" value="SALVADOR FAMILY WW DOMAIN-CONTAINING PROTEIN 1"/>
    <property type="match status" value="1"/>
</dbReference>
<proteinExistence type="predicted"/>
<keyword evidence="4" id="KW-1185">Reference proteome</keyword>
<evidence type="ECO:0000313" key="3">
    <source>
        <dbReference type="EMBL" id="KAF2164846.1"/>
    </source>
</evidence>
<dbReference type="GO" id="GO:0005829">
    <property type="term" value="C:cytosol"/>
    <property type="evidence" value="ECO:0007669"/>
    <property type="project" value="TreeGrafter"/>
</dbReference>
<feature type="compositionally biased region" description="Polar residues" evidence="1">
    <location>
        <begin position="431"/>
        <end position="459"/>
    </location>
</feature>
<dbReference type="InterPro" id="IPR030030">
    <property type="entry name" value="Sav"/>
</dbReference>
<feature type="region of interest" description="Disordered" evidence="1">
    <location>
        <begin position="517"/>
        <end position="545"/>
    </location>
</feature>
<dbReference type="InterPro" id="IPR036020">
    <property type="entry name" value="WW_dom_sf"/>
</dbReference>
<dbReference type="Pfam" id="PF00397">
    <property type="entry name" value="WW"/>
    <property type="match status" value="2"/>
</dbReference>
<dbReference type="OrthoDB" id="3938324at2759"/>
<dbReference type="GO" id="GO:0006915">
    <property type="term" value="P:apoptotic process"/>
    <property type="evidence" value="ECO:0007669"/>
    <property type="project" value="InterPro"/>
</dbReference>
<feature type="domain" description="WW" evidence="2">
    <location>
        <begin position="539"/>
        <end position="572"/>
    </location>
</feature>
<feature type="domain" description="WW" evidence="2">
    <location>
        <begin position="487"/>
        <end position="520"/>
    </location>
</feature>
<organism evidence="3 4">
    <name type="scientific">Zasmidium cellare ATCC 36951</name>
    <dbReference type="NCBI Taxonomy" id="1080233"/>
    <lineage>
        <taxon>Eukaryota</taxon>
        <taxon>Fungi</taxon>
        <taxon>Dikarya</taxon>
        <taxon>Ascomycota</taxon>
        <taxon>Pezizomycotina</taxon>
        <taxon>Dothideomycetes</taxon>
        <taxon>Dothideomycetidae</taxon>
        <taxon>Mycosphaerellales</taxon>
        <taxon>Mycosphaerellaceae</taxon>
        <taxon>Zasmidium</taxon>
    </lineage>
</organism>
<feature type="region of interest" description="Disordered" evidence="1">
    <location>
        <begin position="394"/>
        <end position="483"/>
    </location>
</feature>
<protein>
    <recommendedName>
        <fullName evidence="2">WW domain-containing protein</fullName>
    </recommendedName>
</protein>
<dbReference type="GeneID" id="54566494"/>
<dbReference type="CDD" id="cd00201">
    <property type="entry name" value="WW"/>
    <property type="match status" value="2"/>
</dbReference>
<dbReference type="PANTHER" id="PTHR47522:SF2">
    <property type="entry name" value="PROTEIN SALVADOR HOMOLOG 1"/>
    <property type="match status" value="1"/>
</dbReference>
<dbReference type="InterPro" id="IPR001202">
    <property type="entry name" value="WW_dom"/>
</dbReference>
<dbReference type="GO" id="GO:0060090">
    <property type="term" value="F:molecular adaptor activity"/>
    <property type="evidence" value="ECO:0007669"/>
    <property type="project" value="InterPro"/>
</dbReference>
<sequence>MSDPITATIQVAQLGISAVRAGAAIANAWSNRSQRKAAEPSTESAANGNPFQGASIEEILLVLATLGQRLLLLDVVDFDVLPQASEAVRSAMRAVDSKSDDVGEDFDDLEPILQHLVACAYVFCAACHPMPIWHGFGCAIMDRTDWATPEKPNYWINDVDKGIAFLKSVPQPWKLLKKSPSAISKEEPDFEKTDKKSRKLMEGVLEDVVKQFEKHGMPQPLPPNNGIVIRTWGFAFATYGGSSFYMDVGHNTKLVARFQADAGRFLYAWTVGERADLRAGDAIVFCGKHIGALAEWLEGLNGMSHKVLKDTELDWSKVKFKSSTRKLYKAHCGHEQGLNDEAFVMVRNPDPMAHIAKRLDELHFVPTNVTASAAPTASPVNPVDLDDKKGARVSISSISPPQSPIRNSVSNPLSPTIVPVVRRKPVARGDSQVSGTSTADSQSNAGSTAPTSPISTQASPCPIPSNPASPLEPSLTSLPSPGLADTYALPSGWEERHLPDGRSYYIDHVTRTTSWERPAMTDPAAPPSYEASTAPEPEKPLPPGWEMRIDPQRRLYYVDHNTQLSTWERPVG</sequence>
<dbReference type="SMART" id="SM00456">
    <property type="entry name" value="WW"/>
    <property type="match status" value="2"/>
</dbReference>
<dbReference type="AlphaFoldDB" id="A0A6A6CHF7"/>
<dbReference type="GO" id="GO:0035329">
    <property type="term" value="P:hippo signaling"/>
    <property type="evidence" value="ECO:0007669"/>
    <property type="project" value="InterPro"/>
</dbReference>
<evidence type="ECO:0000313" key="4">
    <source>
        <dbReference type="Proteomes" id="UP000799537"/>
    </source>
</evidence>
<dbReference type="GO" id="GO:0043065">
    <property type="term" value="P:positive regulation of apoptotic process"/>
    <property type="evidence" value="ECO:0007669"/>
    <property type="project" value="TreeGrafter"/>
</dbReference>
<gene>
    <name evidence="3" type="ORF">M409DRAFT_56217</name>
</gene>
<dbReference type="SUPFAM" id="SSF51045">
    <property type="entry name" value="WW domain"/>
    <property type="match status" value="2"/>
</dbReference>